<protein>
    <submittedName>
        <fullName evidence="1">Uncharacterized protein</fullName>
    </submittedName>
</protein>
<name>A0A1V0DYC3_9CAUD</name>
<dbReference type="Proteomes" id="UP000224401">
    <property type="component" value="Segment"/>
</dbReference>
<sequence length="55" mass="6352">MNQLERERLIDDARMRLPRRDIARSNLRSRAFKRAAILSLALAILAAAWAVTIYL</sequence>
<reference evidence="1 2" key="1">
    <citation type="submission" date="2017-02" db="EMBL/GenBank/DDBJ databases">
        <title>A novel roseosiphophage isolated from the oligotrophic South China Sea.</title>
        <authorList>
            <person name="Yang Y."/>
            <person name="Cai L."/>
            <person name="Zhang R."/>
        </authorList>
    </citation>
    <scope>NUCLEOTIDE SEQUENCE [LARGE SCALE GENOMIC DNA]</scope>
</reference>
<dbReference type="EMBL" id="KY606587">
    <property type="protein sequence ID" value="ARB06166.1"/>
    <property type="molecule type" value="Genomic_DNA"/>
</dbReference>
<proteinExistence type="predicted"/>
<keyword evidence="2" id="KW-1185">Reference proteome</keyword>
<organism evidence="1 2">
    <name type="scientific">Dinoroseobacter phage vB_DshS-R5C</name>
    <dbReference type="NCBI Taxonomy" id="1965368"/>
    <lineage>
        <taxon>Viruses</taxon>
        <taxon>Duplodnaviria</taxon>
        <taxon>Heunggongvirae</taxon>
        <taxon>Uroviricota</taxon>
        <taxon>Caudoviricetes</taxon>
        <taxon>Nanhaivirus</taxon>
        <taxon>Nanhaivirus D5C</taxon>
    </lineage>
</organism>
<evidence type="ECO:0000313" key="2">
    <source>
        <dbReference type="Proteomes" id="UP000224401"/>
    </source>
</evidence>
<gene>
    <name evidence="1" type="ORF">vBDshSR5C_112</name>
</gene>
<evidence type="ECO:0000313" key="1">
    <source>
        <dbReference type="EMBL" id="ARB06166.1"/>
    </source>
</evidence>
<accession>A0A1V0DYC3</accession>